<sequence length="367" mass="40274">MSSPVTRKRTRSNDEDEEDIPLAKRGSAPNSGEGAATNSLPQAAGSVQTDGQGTDGEEQDGEFWFDDGTVILVAGGIKFRVYEGLLAGLSPVFKAMFVEGRALCNVYMGEVLAVHVLDAPEDLRYLLRVCFSRRLGSLYEERSPSYHEISAAIRLGAKYKVPDLYTQSLTYLKRYFPSTFDNWLALSVYGPPGWDMVENLGAINLARFTGELSILPSAFVACICAAGPETTGLAHGIGRRDGSREHLSPDDLTICFNGKTSLRAAAVTAFLRTIRPLVSRDCSAVSTCKRALRNVHLNLEQHVEGLLDGNPFAQYEMKFFEKQGGLGICESCAAMVRERSAKERRDVWNRLPELLGIDVPGWKDQPA</sequence>
<dbReference type="SUPFAM" id="SSF54695">
    <property type="entry name" value="POZ domain"/>
    <property type="match status" value="1"/>
</dbReference>
<feature type="compositionally biased region" description="Basic residues" evidence="1">
    <location>
        <begin position="1"/>
        <end position="10"/>
    </location>
</feature>
<comment type="caution">
    <text evidence="3">The sequence shown here is derived from an EMBL/GenBank/DDBJ whole genome shotgun (WGS) entry which is preliminary data.</text>
</comment>
<accession>A0A2G8RXN3</accession>
<dbReference type="Gene3D" id="3.30.710.10">
    <property type="entry name" value="Potassium Channel Kv1.1, Chain A"/>
    <property type="match status" value="1"/>
</dbReference>
<dbReference type="Proteomes" id="UP000230002">
    <property type="component" value="Unassembled WGS sequence"/>
</dbReference>
<dbReference type="PROSITE" id="PS50097">
    <property type="entry name" value="BTB"/>
    <property type="match status" value="1"/>
</dbReference>
<dbReference type="InterPro" id="IPR011333">
    <property type="entry name" value="SKP1/BTB/POZ_sf"/>
</dbReference>
<dbReference type="AlphaFoldDB" id="A0A2G8RXN3"/>
<name>A0A2G8RXN3_9APHY</name>
<feature type="compositionally biased region" description="Polar residues" evidence="1">
    <location>
        <begin position="36"/>
        <end position="47"/>
    </location>
</feature>
<evidence type="ECO:0000313" key="3">
    <source>
        <dbReference type="EMBL" id="PIL26275.1"/>
    </source>
</evidence>
<reference evidence="3 4" key="1">
    <citation type="journal article" date="2015" name="Sci. Rep.">
        <title>Chromosome-level genome map provides insights into diverse defense mechanisms in the medicinal fungus Ganoderma sinense.</title>
        <authorList>
            <person name="Zhu Y."/>
            <person name="Xu J."/>
            <person name="Sun C."/>
            <person name="Zhou S."/>
            <person name="Xu H."/>
            <person name="Nelson D.R."/>
            <person name="Qian J."/>
            <person name="Song J."/>
            <person name="Luo H."/>
            <person name="Xiang L."/>
            <person name="Li Y."/>
            <person name="Xu Z."/>
            <person name="Ji A."/>
            <person name="Wang L."/>
            <person name="Lu S."/>
            <person name="Hayward A."/>
            <person name="Sun W."/>
            <person name="Li X."/>
            <person name="Schwartz D.C."/>
            <person name="Wang Y."/>
            <person name="Chen S."/>
        </authorList>
    </citation>
    <scope>NUCLEOTIDE SEQUENCE [LARGE SCALE GENOMIC DNA]</scope>
    <source>
        <strain evidence="3 4">ZZ0214-1</strain>
    </source>
</reference>
<dbReference type="InterPro" id="IPR000210">
    <property type="entry name" value="BTB/POZ_dom"/>
</dbReference>
<dbReference type="OrthoDB" id="3036049at2759"/>
<keyword evidence="4" id="KW-1185">Reference proteome</keyword>
<gene>
    <name evidence="3" type="ORF">GSI_12031</name>
</gene>
<protein>
    <recommendedName>
        <fullName evidence="2">BTB domain-containing protein</fullName>
    </recommendedName>
</protein>
<feature type="region of interest" description="Disordered" evidence="1">
    <location>
        <begin position="1"/>
        <end position="60"/>
    </location>
</feature>
<dbReference type="EMBL" id="AYKW01000045">
    <property type="protein sequence ID" value="PIL26275.1"/>
    <property type="molecule type" value="Genomic_DNA"/>
</dbReference>
<proteinExistence type="predicted"/>
<evidence type="ECO:0000313" key="4">
    <source>
        <dbReference type="Proteomes" id="UP000230002"/>
    </source>
</evidence>
<evidence type="ECO:0000259" key="2">
    <source>
        <dbReference type="PROSITE" id="PS50097"/>
    </source>
</evidence>
<evidence type="ECO:0000256" key="1">
    <source>
        <dbReference type="SAM" id="MobiDB-lite"/>
    </source>
</evidence>
<feature type="domain" description="BTB" evidence="2">
    <location>
        <begin position="68"/>
        <end position="135"/>
    </location>
</feature>
<dbReference type="STRING" id="1077348.A0A2G8RXN3"/>
<organism evidence="3 4">
    <name type="scientific">Ganoderma sinense ZZ0214-1</name>
    <dbReference type="NCBI Taxonomy" id="1077348"/>
    <lineage>
        <taxon>Eukaryota</taxon>
        <taxon>Fungi</taxon>
        <taxon>Dikarya</taxon>
        <taxon>Basidiomycota</taxon>
        <taxon>Agaricomycotina</taxon>
        <taxon>Agaricomycetes</taxon>
        <taxon>Polyporales</taxon>
        <taxon>Polyporaceae</taxon>
        <taxon>Ganoderma</taxon>
    </lineage>
</organism>